<gene>
    <name evidence="6" type="ORF">M421DRAFT_68980</name>
</gene>
<dbReference type="InterPro" id="IPR002110">
    <property type="entry name" value="Ankyrin_rpt"/>
</dbReference>
<dbReference type="Gene3D" id="3.40.50.300">
    <property type="entry name" value="P-loop containing nucleotide triphosphate hydrolases"/>
    <property type="match status" value="1"/>
</dbReference>
<dbReference type="Proteomes" id="UP000800082">
    <property type="component" value="Unassembled WGS sequence"/>
</dbReference>
<feature type="repeat" description="ANK" evidence="2">
    <location>
        <begin position="782"/>
        <end position="814"/>
    </location>
</feature>
<dbReference type="PROSITE" id="PS50088">
    <property type="entry name" value="ANK_REPEAT"/>
    <property type="match status" value="2"/>
</dbReference>
<accession>A0A6A5RJS5</accession>
<dbReference type="RefSeq" id="XP_033446079.1">
    <property type="nucleotide sequence ID" value="XM_033596575.1"/>
</dbReference>
<dbReference type="AlphaFoldDB" id="A0A6A5RJS5"/>
<feature type="domain" description="Heterokaryon incompatibility" evidence="3">
    <location>
        <begin position="27"/>
        <end position="120"/>
    </location>
</feature>
<dbReference type="GeneID" id="54354242"/>
<dbReference type="PANTHER" id="PTHR10622:SF13">
    <property type="entry name" value="NACHT DOMAIN-CONTAINING PROTEIN"/>
    <property type="match status" value="1"/>
</dbReference>
<name>A0A6A5RJS5_9PLEO</name>
<evidence type="ECO:0000313" key="6">
    <source>
        <dbReference type="EMBL" id="KAF1925827.1"/>
    </source>
</evidence>
<dbReference type="InterPro" id="IPR010730">
    <property type="entry name" value="HET"/>
</dbReference>
<dbReference type="PROSITE" id="PS50297">
    <property type="entry name" value="ANK_REP_REGION"/>
    <property type="match status" value="2"/>
</dbReference>
<dbReference type="Gene3D" id="1.25.40.20">
    <property type="entry name" value="Ankyrin repeat-containing domain"/>
    <property type="match status" value="1"/>
</dbReference>
<keyword evidence="7" id="KW-1185">Reference proteome</keyword>
<feature type="domain" description="GPI inositol-deacylase winged helix" evidence="4">
    <location>
        <begin position="563"/>
        <end position="645"/>
    </location>
</feature>
<dbReference type="InterPro" id="IPR036770">
    <property type="entry name" value="Ankyrin_rpt-contain_sf"/>
</dbReference>
<dbReference type="OrthoDB" id="1577640at2759"/>
<dbReference type="Pfam" id="PF22939">
    <property type="entry name" value="WHD_GPIID"/>
    <property type="match status" value="1"/>
</dbReference>
<dbReference type="SMART" id="SM00248">
    <property type="entry name" value="ANK"/>
    <property type="match status" value="3"/>
</dbReference>
<reference evidence="6" key="1">
    <citation type="journal article" date="2020" name="Stud. Mycol.">
        <title>101 Dothideomycetes genomes: a test case for predicting lifestyles and emergence of pathogens.</title>
        <authorList>
            <person name="Haridas S."/>
            <person name="Albert R."/>
            <person name="Binder M."/>
            <person name="Bloem J."/>
            <person name="Labutti K."/>
            <person name="Salamov A."/>
            <person name="Andreopoulos B."/>
            <person name="Baker S."/>
            <person name="Barry K."/>
            <person name="Bills G."/>
            <person name="Bluhm B."/>
            <person name="Cannon C."/>
            <person name="Castanera R."/>
            <person name="Culley D."/>
            <person name="Daum C."/>
            <person name="Ezra D."/>
            <person name="Gonzalez J."/>
            <person name="Henrissat B."/>
            <person name="Kuo A."/>
            <person name="Liang C."/>
            <person name="Lipzen A."/>
            <person name="Lutzoni F."/>
            <person name="Magnuson J."/>
            <person name="Mondo S."/>
            <person name="Nolan M."/>
            <person name="Ohm R."/>
            <person name="Pangilinan J."/>
            <person name="Park H.-J."/>
            <person name="Ramirez L."/>
            <person name="Alfaro M."/>
            <person name="Sun H."/>
            <person name="Tritt A."/>
            <person name="Yoshinaga Y."/>
            <person name="Zwiers L.-H."/>
            <person name="Turgeon B."/>
            <person name="Goodwin S."/>
            <person name="Spatafora J."/>
            <person name="Crous P."/>
            <person name="Grigoriev I."/>
        </authorList>
    </citation>
    <scope>NUCLEOTIDE SEQUENCE</scope>
    <source>
        <strain evidence="6">CBS 183.55</strain>
    </source>
</reference>
<organism evidence="6 7">
    <name type="scientific">Didymella exigua CBS 183.55</name>
    <dbReference type="NCBI Taxonomy" id="1150837"/>
    <lineage>
        <taxon>Eukaryota</taxon>
        <taxon>Fungi</taxon>
        <taxon>Dikarya</taxon>
        <taxon>Ascomycota</taxon>
        <taxon>Pezizomycotina</taxon>
        <taxon>Dothideomycetes</taxon>
        <taxon>Pleosporomycetidae</taxon>
        <taxon>Pleosporales</taxon>
        <taxon>Pleosporineae</taxon>
        <taxon>Didymellaceae</taxon>
        <taxon>Didymella</taxon>
    </lineage>
</organism>
<dbReference type="Pfam" id="PF06985">
    <property type="entry name" value="HET"/>
    <property type="match status" value="1"/>
</dbReference>
<evidence type="ECO:0000313" key="7">
    <source>
        <dbReference type="Proteomes" id="UP000800082"/>
    </source>
</evidence>
<evidence type="ECO:0000256" key="1">
    <source>
        <dbReference type="ARBA" id="ARBA00022737"/>
    </source>
</evidence>
<dbReference type="Pfam" id="PF12796">
    <property type="entry name" value="Ank_2"/>
    <property type="match status" value="1"/>
</dbReference>
<protein>
    <submittedName>
        <fullName evidence="6">HET-domain-containing protein</fullName>
    </submittedName>
</protein>
<dbReference type="Pfam" id="PF24883">
    <property type="entry name" value="NPHP3_N"/>
    <property type="match status" value="1"/>
</dbReference>
<dbReference type="SUPFAM" id="SSF48403">
    <property type="entry name" value="Ankyrin repeat"/>
    <property type="match status" value="1"/>
</dbReference>
<proteinExistence type="predicted"/>
<evidence type="ECO:0000259" key="5">
    <source>
        <dbReference type="Pfam" id="PF24883"/>
    </source>
</evidence>
<feature type="repeat" description="ANK" evidence="2">
    <location>
        <begin position="752"/>
        <end position="781"/>
    </location>
</feature>
<dbReference type="InterPro" id="IPR056884">
    <property type="entry name" value="NPHP3-like_N"/>
</dbReference>
<sequence length="853" mass="96662">MRLLHFTDDEELSLTADMFNDSNIPRYAILSHTWGDEEVHYDDIGNVRGMIKAGYAKILFCARRAAADGLQYCWVDSCCINKSNSSEHSEAINSMFRWYQNAERCYVYLVDVSSDSRDETSDSTGGWELAMRRSRWFTRGWTLQELIAPSYIEFFSKEMDRLGDRKSLEEMLHEITGIPIEVLRTRSLINFGIEQRFSWAAKRQTTYEEDMAYCLLGMFDIHMPLLYGEGKETAMKRLGRMAESATAGPTGVPLQQKLSGLRQWLSVPNPATQPQRVLRSRGQGTCDWVLDSRKYVRWKTSPASILWLYGVPGSGKTMISTTVLEDVLQSCSQRSAGVSAHFYFDFNDAQTQGPDTMLRSLICQLSQNCARMPPSLDTLFAMRDSRQDLPSLQTLLEALKQMMLEFPQVFILIEALDECTQRRELMDVLDIVAWWQLDNVHLLMTSRKERDIESSLESYVKEENTICLQSAVDKDIQRYVQQRLGDDKGLAKWNKDAAVRQEIEAALMRGAHGMFRWAVCQLDTLAKCRNRAMLRKSLATLPQMLDQTYDRILTAISEEDCDYAMRILQWLTFSARPLLVEEIAEVVAIDVARDPAFDRDEMLEDPLEALDICSNLVTIIPNSTQRIIALAHYSIQEYLVSDRIKQGQAKQYSMQEAKCHSAILKSCLVYLLQLQQPLSEETLKASALARYAAEFWSSHLQNVGEEADEVTPVVMSFMSMDNPAYLTWIQLCDPDHPYRKPDLGKSLECVATPLYYAALLGLSTITRLLLYQGADVNAQGGEYGNALYAASVEGHEQVVKMLLDKGADVNAQGGEYGNALYAASVEGHEKVVRMLRDAGAHQPEEDGTVARLK</sequence>
<keyword evidence="1" id="KW-0677">Repeat</keyword>
<feature type="domain" description="Nephrocystin 3-like N-terminal" evidence="5">
    <location>
        <begin position="284"/>
        <end position="447"/>
    </location>
</feature>
<dbReference type="PANTHER" id="PTHR10622">
    <property type="entry name" value="HET DOMAIN-CONTAINING PROTEIN"/>
    <property type="match status" value="1"/>
</dbReference>
<evidence type="ECO:0000259" key="4">
    <source>
        <dbReference type="Pfam" id="PF22939"/>
    </source>
</evidence>
<dbReference type="InterPro" id="IPR054471">
    <property type="entry name" value="GPIID_WHD"/>
</dbReference>
<dbReference type="SUPFAM" id="SSF52540">
    <property type="entry name" value="P-loop containing nucleoside triphosphate hydrolases"/>
    <property type="match status" value="1"/>
</dbReference>
<evidence type="ECO:0000256" key="2">
    <source>
        <dbReference type="PROSITE-ProRule" id="PRU00023"/>
    </source>
</evidence>
<dbReference type="EMBL" id="ML978981">
    <property type="protein sequence ID" value="KAF1925827.1"/>
    <property type="molecule type" value="Genomic_DNA"/>
</dbReference>
<keyword evidence="2" id="KW-0040">ANK repeat</keyword>
<dbReference type="InterPro" id="IPR027417">
    <property type="entry name" value="P-loop_NTPase"/>
</dbReference>
<evidence type="ECO:0000259" key="3">
    <source>
        <dbReference type="Pfam" id="PF06985"/>
    </source>
</evidence>